<keyword evidence="2" id="KW-1185">Reference proteome</keyword>
<sequence>MVLFYLEPCCGKGAISRVLEEYGYKVQSSDISTKDNIYGEKGIDAFLINKLNDNIITNTPYNRSILNDLVEHFSIIYIKKMALLLRLTFLESDEIRELCASLPLKVVYIFSSRITMYPENDDKPKNKGTTAYAWFVWEKGYVGNTILNWIYDKECK</sequence>
<dbReference type="AlphaFoldDB" id="A0A1S8KX29"/>
<evidence type="ECO:0000313" key="2">
    <source>
        <dbReference type="Proteomes" id="UP000190951"/>
    </source>
</evidence>
<gene>
    <name evidence="1" type="ORF">CROST_011920</name>
</gene>
<dbReference type="Proteomes" id="UP000190951">
    <property type="component" value="Chromosome"/>
</dbReference>
<proteinExistence type="predicted"/>
<name>A0A1S8KX29_9CLOT</name>
<dbReference type="STRING" id="84029.CROST_46660"/>
<dbReference type="EMBL" id="CP096983">
    <property type="protein sequence ID" value="URZ10482.1"/>
    <property type="molecule type" value="Genomic_DNA"/>
</dbReference>
<protein>
    <submittedName>
        <fullName evidence="1">Uncharacterized protein</fullName>
    </submittedName>
</protein>
<evidence type="ECO:0000313" key="1">
    <source>
        <dbReference type="EMBL" id="URZ10482.1"/>
    </source>
</evidence>
<accession>A0A1S8KX29</accession>
<reference evidence="1 2" key="1">
    <citation type="submission" date="2022-04" db="EMBL/GenBank/DDBJ databases">
        <title>Genome sequence of C. roseum typestrain.</title>
        <authorList>
            <person name="Poehlein A."/>
            <person name="Schoch T."/>
            <person name="Duerre P."/>
            <person name="Daniel R."/>
        </authorList>
    </citation>
    <scope>NUCLEOTIDE SEQUENCE [LARGE SCALE GENOMIC DNA]</scope>
    <source>
        <strain evidence="1 2">DSM 7320</strain>
    </source>
</reference>
<organism evidence="1 2">
    <name type="scientific">Clostridium felsineum</name>
    <dbReference type="NCBI Taxonomy" id="36839"/>
    <lineage>
        <taxon>Bacteria</taxon>
        <taxon>Bacillati</taxon>
        <taxon>Bacillota</taxon>
        <taxon>Clostridia</taxon>
        <taxon>Eubacteriales</taxon>
        <taxon>Clostridiaceae</taxon>
        <taxon>Clostridium</taxon>
    </lineage>
</organism>
<dbReference type="KEGG" id="crw:CROST_011920"/>